<evidence type="ECO:0000256" key="3">
    <source>
        <dbReference type="SAM" id="Phobius"/>
    </source>
</evidence>
<evidence type="ECO:0000256" key="1">
    <source>
        <dbReference type="SAM" id="Coils"/>
    </source>
</evidence>
<gene>
    <name evidence="4" type="ORF">B0T14DRAFT_572011</name>
</gene>
<accession>A0AA39WBF9</accession>
<organism evidence="4 5">
    <name type="scientific">Immersiella caudata</name>
    <dbReference type="NCBI Taxonomy" id="314043"/>
    <lineage>
        <taxon>Eukaryota</taxon>
        <taxon>Fungi</taxon>
        <taxon>Dikarya</taxon>
        <taxon>Ascomycota</taxon>
        <taxon>Pezizomycotina</taxon>
        <taxon>Sordariomycetes</taxon>
        <taxon>Sordariomycetidae</taxon>
        <taxon>Sordariales</taxon>
        <taxon>Lasiosphaeriaceae</taxon>
        <taxon>Immersiella</taxon>
    </lineage>
</organism>
<proteinExistence type="predicted"/>
<keyword evidence="3" id="KW-0812">Transmembrane</keyword>
<protein>
    <submittedName>
        <fullName evidence="4">Uncharacterized protein</fullName>
    </submittedName>
</protein>
<evidence type="ECO:0000256" key="2">
    <source>
        <dbReference type="SAM" id="MobiDB-lite"/>
    </source>
</evidence>
<name>A0AA39WBF9_9PEZI</name>
<keyword evidence="5" id="KW-1185">Reference proteome</keyword>
<reference evidence="4" key="1">
    <citation type="submission" date="2023-06" db="EMBL/GenBank/DDBJ databases">
        <title>Genome-scale phylogeny and comparative genomics of the fungal order Sordariales.</title>
        <authorList>
            <consortium name="Lawrence Berkeley National Laboratory"/>
            <person name="Hensen N."/>
            <person name="Bonometti L."/>
            <person name="Westerberg I."/>
            <person name="Brannstrom I.O."/>
            <person name="Guillou S."/>
            <person name="Cros-Aarteil S."/>
            <person name="Calhoun S."/>
            <person name="Haridas S."/>
            <person name="Kuo A."/>
            <person name="Mondo S."/>
            <person name="Pangilinan J."/>
            <person name="Riley R."/>
            <person name="Labutti K."/>
            <person name="Andreopoulos B."/>
            <person name="Lipzen A."/>
            <person name="Chen C."/>
            <person name="Yanf M."/>
            <person name="Daum C."/>
            <person name="Ng V."/>
            <person name="Clum A."/>
            <person name="Steindorff A."/>
            <person name="Ohm R."/>
            <person name="Martin F."/>
            <person name="Silar P."/>
            <person name="Natvig D."/>
            <person name="Lalanne C."/>
            <person name="Gautier V."/>
            <person name="Ament-Velasquez S.L."/>
            <person name="Kruys A."/>
            <person name="Hutchinson M.I."/>
            <person name="Powell A.J."/>
            <person name="Barry K."/>
            <person name="Miller A.N."/>
            <person name="Grigoriev I.V."/>
            <person name="Debuchy R."/>
            <person name="Gladieux P."/>
            <person name="Thoren M.H."/>
            <person name="Johannesson H."/>
        </authorList>
    </citation>
    <scope>NUCLEOTIDE SEQUENCE</scope>
    <source>
        <strain evidence="4">CBS 606.72</strain>
    </source>
</reference>
<sequence>MLLEAARSKDPGPALEMLLRWRRCPTKLVSLRPDQNHKEVESDQYAYVIWAAFAALAASFAIRSRWLLITTISAAMVLFNRRRQTKLQRDELEPLPTVSTPMIPSRQIIATAVENPSFSYFREGTVRRLIRKLNINPDPGIVYAVVPLSWDLAKEYAAEVEEEIFIDKAVLAFLRPGRNRWHDISSIRMEDEPLDLPSIIKLMKEMDKARMRSKLRITPPLVRHLFRPTYGYYSYDKEVTEFLHYLVGQSNIFITTEAASCLTHICGLGALLSKLGGKLTQQTCFAVLCRFEQGQYPTSRRYNEPNGCEEHFKDLEPRFSVPLGWHSKWWEPSWEPSWRRQKKHRERKWDKRMVARADTNVYDVTQWLLERQFNVRAVLDSSSSTFLEAFVNASFPSGDSDEPLPSRYVTPGLDQDLFIALSGERVGDPRAGCCNRRFMCAMMRYSNATTPSSNFGSGQIDFKWIEMREYLDVSETGTTALRRFSDEKQCRLAAASYSLRYLLHTHRGDSEADNEDFRTVIKLVVQNFDVLGVYNSSSLRYPKLPKELYIEALKNRAENAAEILKGVLELDENWVPNDEHFITAATHNALEIFKVLQQHNRTFYNRDRHFVTQEKVEWSSAALVAVLKDKQRGGTKQKEFIQYFRAEVRSRMGLTIAWNFDVLLELTKEADIANFHNGDEVDDLADLIEDWKEEIEQAMRAISGEIERQFTFEDDVESEVGEWGESDEEEEDKEVEQEEEATRPLGDEGSSDCESGLYLAQPVG</sequence>
<dbReference type="AlphaFoldDB" id="A0AA39WBF9"/>
<feature type="region of interest" description="Disordered" evidence="2">
    <location>
        <begin position="713"/>
        <end position="764"/>
    </location>
</feature>
<dbReference type="Proteomes" id="UP001175000">
    <property type="component" value="Unassembled WGS sequence"/>
</dbReference>
<feature type="transmembrane region" description="Helical" evidence="3">
    <location>
        <begin position="47"/>
        <end position="79"/>
    </location>
</feature>
<evidence type="ECO:0000313" key="4">
    <source>
        <dbReference type="EMBL" id="KAK0612193.1"/>
    </source>
</evidence>
<evidence type="ECO:0000313" key="5">
    <source>
        <dbReference type="Proteomes" id="UP001175000"/>
    </source>
</evidence>
<feature type="compositionally biased region" description="Acidic residues" evidence="2">
    <location>
        <begin position="713"/>
        <end position="739"/>
    </location>
</feature>
<comment type="caution">
    <text evidence="4">The sequence shown here is derived from an EMBL/GenBank/DDBJ whole genome shotgun (WGS) entry which is preliminary data.</text>
</comment>
<feature type="coiled-coil region" evidence="1">
    <location>
        <begin position="681"/>
        <end position="708"/>
    </location>
</feature>
<keyword evidence="1" id="KW-0175">Coiled coil</keyword>
<keyword evidence="3" id="KW-1133">Transmembrane helix</keyword>
<dbReference type="EMBL" id="JAULSU010000007">
    <property type="protein sequence ID" value="KAK0612193.1"/>
    <property type="molecule type" value="Genomic_DNA"/>
</dbReference>
<keyword evidence="3" id="KW-0472">Membrane</keyword>